<organism evidence="2 3">
    <name type="scientific">Salinomyces thailandicus</name>
    <dbReference type="NCBI Taxonomy" id="706561"/>
    <lineage>
        <taxon>Eukaryota</taxon>
        <taxon>Fungi</taxon>
        <taxon>Dikarya</taxon>
        <taxon>Ascomycota</taxon>
        <taxon>Pezizomycotina</taxon>
        <taxon>Dothideomycetes</taxon>
        <taxon>Dothideomycetidae</taxon>
        <taxon>Mycosphaerellales</taxon>
        <taxon>Teratosphaeriaceae</taxon>
        <taxon>Salinomyces</taxon>
    </lineage>
</organism>
<feature type="transmembrane region" description="Helical" evidence="1">
    <location>
        <begin position="143"/>
        <end position="163"/>
    </location>
</feature>
<sequence>MGVSLSTARYLAPASFAYDFAAQQYGLNSTPNMKDIHDANLSFWSPQPYFIGAFFFPQQFFQLAWLYRLWKLDPKNPQEKKELDQIVKFVPYYALGNVCIGTWMFFWNSEQLKLANIFVILNSTTQLWYTFTQLEPMNTKNWSSILTHVVVKTFAGIGVLDFVHNMSVAYYKDVMPGTAVKVLTAVGFAGLGAMSDWILGGCLVYDLVALTVGQQSYDKSWSTLLGAYAVGTAAIVGIRNYMMPPYVQKDDYVMAAQDEVDDRA</sequence>
<evidence type="ECO:0000313" key="3">
    <source>
        <dbReference type="Proteomes" id="UP000308549"/>
    </source>
</evidence>
<keyword evidence="1" id="KW-0472">Membrane</keyword>
<reference evidence="2 3" key="1">
    <citation type="submission" date="2017-03" db="EMBL/GenBank/DDBJ databases">
        <title>Genomes of endolithic fungi from Antarctica.</title>
        <authorList>
            <person name="Coleine C."/>
            <person name="Masonjones S."/>
            <person name="Stajich J.E."/>
        </authorList>
    </citation>
    <scope>NUCLEOTIDE SEQUENCE [LARGE SCALE GENOMIC DNA]</scope>
    <source>
        <strain evidence="2 3">CCFEE 6315</strain>
    </source>
</reference>
<protein>
    <recommendedName>
        <fullName evidence="4">Concanavalin a-like lectins glucanase</fullName>
    </recommendedName>
</protein>
<feature type="transmembrane region" description="Helical" evidence="1">
    <location>
        <begin position="49"/>
        <end position="70"/>
    </location>
</feature>
<dbReference type="OrthoDB" id="2332199at2759"/>
<feature type="transmembrane region" description="Helical" evidence="1">
    <location>
        <begin position="183"/>
        <end position="208"/>
    </location>
</feature>
<feature type="transmembrane region" description="Helical" evidence="1">
    <location>
        <begin position="90"/>
        <end position="108"/>
    </location>
</feature>
<accession>A0A4U0U360</accession>
<feature type="transmembrane region" description="Helical" evidence="1">
    <location>
        <begin position="220"/>
        <end position="242"/>
    </location>
</feature>
<dbReference type="AlphaFoldDB" id="A0A4U0U360"/>
<keyword evidence="3" id="KW-1185">Reference proteome</keyword>
<comment type="caution">
    <text evidence="2">The sequence shown here is derived from an EMBL/GenBank/DDBJ whole genome shotgun (WGS) entry which is preliminary data.</text>
</comment>
<name>A0A4U0U360_9PEZI</name>
<evidence type="ECO:0008006" key="4">
    <source>
        <dbReference type="Google" id="ProtNLM"/>
    </source>
</evidence>
<dbReference type="EMBL" id="NAJL01000015">
    <property type="protein sequence ID" value="TKA29234.1"/>
    <property type="molecule type" value="Genomic_DNA"/>
</dbReference>
<dbReference type="Proteomes" id="UP000308549">
    <property type="component" value="Unassembled WGS sequence"/>
</dbReference>
<evidence type="ECO:0000256" key="1">
    <source>
        <dbReference type="SAM" id="Phobius"/>
    </source>
</evidence>
<evidence type="ECO:0000313" key="2">
    <source>
        <dbReference type="EMBL" id="TKA29234.1"/>
    </source>
</evidence>
<keyword evidence="1" id="KW-0812">Transmembrane</keyword>
<proteinExistence type="predicted"/>
<gene>
    <name evidence="2" type="ORF">B0A50_03744</name>
</gene>
<keyword evidence="1" id="KW-1133">Transmembrane helix</keyword>